<gene>
    <name evidence="1" type="ORF">B0H63DRAFT_522898</name>
</gene>
<sequence length="246" mass="26728">MSLTRASARPSRVDSQADRTACFPIRSIVTSAAPVLLQQLREEHFVLPVALPSPSPASFSMASSAKHSRLRYVLDDSTCWGRSSVCSRSSDVDGPVATTARREYAFIPKDQSTTATMEHRQETDTIEMPNGEDADIRGHAPFPTRAALAQRPPIRIRPVHGVESSRTVSIIMVTGTYAGGCFGPLGQVILLADGLRGADEADSSWYAALASHAVVAMLRSEKAQKSCSEMSRTWRKREARMAALLL</sequence>
<reference evidence="1" key="1">
    <citation type="journal article" date="2023" name="Mol. Phylogenet. Evol.">
        <title>Genome-scale phylogeny and comparative genomics of the fungal order Sordariales.</title>
        <authorList>
            <person name="Hensen N."/>
            <person name="Bonometti L."/>
            <person name="Westerberg I."/>
            <person name="Brannstrom I.O."/>
            <person name="Guillou S."/>
            <person name="Cros-Aarteil S."/>
            <person name="Calhoun S."/>
            <person name="Haridas S."/>
            <person name="Kuo A."/>
            <person name="Mondo S."/>
            <person name="Pangilinan J."/>
            <person name="Riley R."/>
            <person name="LaButti K."/>
            <person name="Andreopoulos B."/>
            <person name="Lipzen A."/>
            <person name="Chen C."/>
            <person name="Yan M."/>
            <person name="Daum C."/>
            <person name="Ng V."/>
            <person name="Clum A."/>
            <person name="Steindorff A."/>
            <person name="Ohm R.A."/>
            <person name="Martin F."/>
            <person name="Silar P."/>
            <person name="Natvig D.O."/>
            <person name="Lalanne C."/>
            <person name="Gautier V."/>
            <person name="Ament-Velasquez S.L."/>
            <person name="Kruys A."/>
            <person name="Hutchinson M.I."/>
            <person name="Powell A.J."/>
            <person name="Barry K."/>
            <person name="Miller A.N."/>
            <person name="Grigoriev I.V."/>
            <person name="Debuchy R."/>
            <person name="Gladieux P."/>
            <person name="Hiltunen Thoren M."/>
            <person name="Johannesson H."/>
        </authorList>
    </citation>
    <scope>NUCLEOTIDE SEQUENCE</scope>
    <source>
        <strain evidence="1">CBS 232.78</strain>
    </source>
</reference>
<accession>A0AAE0U003</accession>
<comment type="caution">
    <text evidence="1">The sequence shown here is derived from an EMBL/GenBank/DDBJ whole genome shotgun (WGS) entry which is preliminary data.</text>
</comment>
<dbReference type="Proteomes" id="UP001285441">
    <property type="component" value="Unassembled WGS sequence"/>
</dbReference>
<dbReference type="AlphaFoldDB" id="A0AAE0U003"/>
<keyword evidence="2" id="KW-1185">Reference proteome</keyword>
<dbReference type="EMBL" id="JAULSW010000004">
    <property type="protein sequence ID" value="KAK3385569.1"/>
    <property type="molecule type" value="Genomic_DNA"/>
</dbReference>
<organism evidence="1 2">
    <name type="scientific">Podospora didyma</name>
    <dbReference type="NCBI Taxonomy" id="330526"/>
    <lineage>
        <taxon>Eukaryota</taxon>
        <taxon>Fungi</taxon>
        <taxon>Dikarya</taxon>
        <taxon>Ascomycota</taxon>
        <taxon>Pezizomycotina</taxon>
        <taxon>Sordariomycetes</taxon>
        <taxon>Sordariomycetidae</taxon>
        <taxon>Sordariales</taxon>
        <taxon>Podosporaceae</taxon>
        <taxon>Podospora</taxon>
    </lineage>
</organism>
<protein>
    <submittedName>
        <fullName evidence="1">Uncharacterized protein</fullName>
    </submittedName>
</protein>
<name>A0AAE0U003_9PEZI</name>
<evidence type="ECO:0000313" key="2">
    <source>
        <dbReference type="Proteomes" id="UP001285441"/>
    </source>
</evidence>
<proteinExistence type="predicted"/>
<evidence type="ECO:0000313" key="1">
    <source>
        <dbReference type="EMBL" id="KAK3385569.1"/>
    </source>
</evidence>
<reference evidence="1" key="2">
    <citation type="submission" date="2023-06" db="EMBL/GenBank/DDBJ databases">
        <authorList>
            <consortium name="Lawrence Berkeley National Laboratory"/>
            <person name="Haridas S."/>
            <person name="Hensen N."/>
            <person name="Bonometti L."/>
            <person name="Westerberg I."/>
            <person name="Brannstrom I.O."/>
            <person name="Guillou S."/>
            <person name="Cros-Aarteil S."/>
            <person name="Calhoun S."/>
            <person name="Kuo A."/>
            <person name="Mondo S."/>
            <person name="Pangilinan J."/>
            <person name="Riley R."/>
            <person name="LaButti K."/>
            <person name="Andreopoulos B."/>
            <person name="Lipzen A."/>
            <person name="Chen C."/>
            <person name="Yanf M."/>
            <person name="Daum C."/>
            <person name="Ng V."/>
            <person name="Clum A."/>
            <person name="Steindorff A."/>
            <person name="Ohm R."/>
            <person name="Martin F."/>
            <person name="Silar P."/>
            <person name="Natvig D."/>
            <person name="Lalanne C."/>
            <person name="Gautier V."/>
            <person name="Ament-velasquez S.L."/>
            <person name="Kruys A."/>
            <person name="Hutchinson M.I."/>
            <person name="Powell A.J."/>
            <person name="Barry K."/>
            <person name="Miller A.N."/>
            <person name="Grigoriev I.V."/>
            <person name="Debuchy R."/>
            <person name="Gladieux P."/>
            <person name="Thoren M.H."/>
            <person name="Johannesson H."/>
        </authorList>
    </citation>
    <scope>NUCLEOTIDE SEQUENCE</scope>
    <source>
        <strain evidence="1">CBS 232.78</strain>
    </source>
</reference>